<evidence type="ECO:0000256" key="1">
    <source>
        <dbReference type="PROSITE-ProRule" id="PRU00175"/>
    </source>
</evidence>
<feature type="compositionally biased region" description="Polar residues" evidence="2">
    <location>
        <begin position="942"/>
        <end position="954"/>
    </location>
</feature>
<dbReference type="SUPFAM" id="SSF57850">
    <property type="entry name" value="RING/U-box"/>
    <property type="match status" value="1"/>
</dbReference>
<comment type="caution">
    <text evidence="4">The sequence shown here is derived from an EMBL/GenBank/DDBJ whole genome shotgun (WGS) entry which is preliminary data.</text>
</comment>
<dbReference type="SUPFAM" id="SSF56399">
    <property type="entry name" value="ADP-ribosylation"/>
    <property type="match status" value="1"/>
</dbReference>
<feature type="compositionally biased region" description="Low complexity" evidence="2">
    <location>
        <begin position="586"/>
        <end position="599"/>
    </location>
</feature>
<accession>A0A9N8ESA6</accession>
<dbReference type="Proteomes" id="UP001153069">
    <property type="component" value="Unassembled WGS sequence"/>
</dbReference>
<dbReference type="OrthoDB" id="48479at2759"/>
<protein>
    <recommendedName>
        <fullName evidence="3">RING-type domain-containing protein</fullName>
    </recommendedName>
</protein>
<feature type="region of interest" description="Disordered" evidence="2">
    <location>
        <begin position="651"/>
        <end position="672"/>
    </location>
</feature>
<sequence length="1022" mass="109675">MTSQSAFAASAAPFNSIHSITNSNQSLDDSGKQLYFGTASASAVERVGEVPLNSRLYSSSLGPNGIETNMMFAQDDNDANDAMIHGSSKRPVFIDLLDSDDSDDEEEDRKMPAMKRRRTSSMKDMDSLTAAAMAARLQEEEELQHAERKMQEQEAMYKSPAGRAFVFVERMIQEHGQLLQEDPQCQDLELVGQDDMVFLAEKFMECELEFAKAGLPTHVMLAYHYTHRQHLHSIRRDGLLSHPERHESNIHTKHGAYFGEGVYVGNNPYGFRSMGDTCLLVAIRKGREIRVGPGGSKDPHVNTVIGNKARNDHVASDEIVLRRSWQVLPILQFPGRIVQSHGSLFDPSNARLWTCHLKMQGILDEFFNNNVPTPVQRITPWSDPLPSGSLLLNSPAVAAPPSFGNGARNPPVPFVPNLGPGAAASDPFAPTPISTIRAREAAAAVARAAPAHIGNGSTTAADQEKELRRQKERFLMFTRVLIKYLETKDPTLHGKVKKVIKECAERIKRQEPGYESVTAAMRERIKEIVGNPYWNRAESYLAHFLAQKKRSADAAAAPNKATLGDLQAKASPLVGAFTTPAPAPPFAASAAPSSPTATLLPPPPPPPAAAVGGLSAPAAPTRFDSPLAAAMSNSQAIGTALAVSFGNANGPNHGNMSGHPPSSNAACTSLSATPSPQKNKFILEYLELNHPQLHKDAVLVKTGCVKRHKRKEWGYGPQELELRIQEVVKQVVGDAIWQSAELHADVKIALLPTQNVAFSSLWGAPAGQIAPPAVGGGTLATGAPAAPPTNVAKSSPFDAPAPYSLTTNGARPTNVAKSNPQPPPQNQPPPTNKSKLSQRLKSLHSPANHASKKATPAPAPPPSQPPQQAAPSQSAPPPARPPTHATSTSGRPPHHSHHPGAPPPTQPSQASQSSHNMTSQTQMQRQSSQSNRGPPPGSSRSAHPQTNAAAQNPPTHVIATARSVACTRRVRTLARSGDCSICSNNLQRKGKILQLVRCGCLFHEGCITAALQRSNHCPKCKT</sequence>
<feature type="compositionally biased region" description="Acidic residues" evidence="2">
    <location>
        <begin position="98"/>
        <end position="107"/>
    </location>
</feature>
<evidence type="ECO:0000259" key="3">
    <source>
        <dbReference type="PROSITE" id="PS50089"/>
    </source>
</evidence>
<gene>
    <name evidence="4" type="ORF">SEMRO_1553_G281940.1</name>
</gene>
<keyword evidence="1" id="KW-0479">Metal-binding</keyword>
<feature type="region of interest" description="Disordered" evidence="2">
    <location>
        <begin position="98"/>
        <end position="123"/>
    </location>
</feature>
<dbReference type="GO" id="GO:0008270">
    <property type="term" value="F:zinc ion binding"/>
    <property type="evidence" value="ECO:0007669"/>
    <property type="project" value="UniProtKB-KW"/>
</dbReference>
<organism evidence="4 5">
    <name type="scientific">Seminavis robusta</name>
    <dbReference type="NCBI Taxonomy" id="568900"/>
    <lineage>
        <taxon>Eukaryota</taxon>
        <taxon>Sar</taxon>
        <taxon>Stramenopiles</taxon>
        <taxon>Ochrophyta</taxon>
        <taxon>Bacillariophyta</taxon>
        <taxon>Bacillariophyceae</taxon>
        <taxon>Bacillariophycidae</taxon>
        <taxon>Naviculales</taxon>
        <taxon>Naviculaceae</taxon>
        <taxon>Seminavis</taxon>
    </lineage>
</organism>
<feature type="compositionally biased region" description="Low complexity" evidence="2">
    <location>
        <begin position="907"/>
        <end position="932"/>
    </location>
</feature>
<dbReference type="Pfam" id="PF13639">
    <property type="entry name" value="zf-RING_2"/>
    <property type="match status" value="1"/>
</dbReference>
<keyword evidence="5" id="KW-1185">Reference proteome</keyword>
<keyword evidence="1" id="KW-0863">Zinc-finger</keyword>
<evidence type="ECO:0000313" key="4">
    <source>
        <dbReference type="EMBL" id="CAB9524566.1"/>
    </source>
</evidence>
<feature type="region of interest" description="Disordered" evidence="2">
    <location>
        <begin position="785"/>
        <end position="956"/>
    </location>
</feature>
<dbReference type="InterPro" id="IPR013083">
    <property type="entry name" value="Znf_RING/FYVE/PHD"/>
</dbReference>
<feature type="compositionally biased region" description="Polar residues" evidence="2">
    <location>
        <begin position="804"/>
        <end position="818"/>
    </location>
</feature>
<reference evidence="4" key="1">
    <citation type="submission" date="2020-06" db="EMBL/GenBank/DDBJ databases">
        <authorList>
            <consortium name="Plant Systems Biology data submission"/>
        </authorList>
    </citation>
    <scope>NUCLEOTIDE SEQUENCE</scope>
    <source>
        <strain evidence="4">D6</strain>
    </source>
</reference>
<feature type="compositionally biased region" description="Pro residues" evidence="2">
    <location>
        <begin position="820"/>
        <end position="831"/>
    </location>
</feature>
<dbReference type="EMBL" id="CAICTM010001551">
    <property type="protein sequence ID" value="CAB9524566.1"/>
    <property type="molecule type" value="Genomic_DNA"/>
</dbReference>
<proteinExistence type="predicted"/>
<keyword evidence="1" id="KW-0862">Zinc</keyword>
<dbReference type="SMART" id="SM00184">
    <property type="entry name" value="RING"/>
    <property type="match status" value="1"/>
</dbReference>
<evidence type="ECO:0000256" key="2">
    <source>
        <dbReference type="SAM" id="MobiDB-lite"/>
    </source>
</evidence>
<dbReference type="Gene3D" id="3.30.40.10">
    <property type="entry name" value="Zinc/RING finger domain, C3HC4 (zinc finger)"/>
    <property type="match status" value="1"/>
</dbReference>
<name>A0A9N8ESA6_9STRA</name>
<feature type="domain" description="RING-type" evidence="3">
    <location>
        <begin position="979"/>
        <end position="1021"/>
    </location>
</feature>
<feature type="region of interest" description="Disordered" evidence="2">
    <location>
        <begin position="586"/>
        <end position="614"/>
    </location>
</feature>
<dbReference type="PROSITE" id="PS50089">
    <property type="entry name" value="ZF_RING_2"/>
    <property type="match status" value="1"/>
</dbReference>
<dbReference type="InterPro" id="IPR001841">
    <property type="entry name" value="Znf_RING"/>
</dbReference>
<dbReference type="AlphaFoldDB" id="A0A9N8ESA6"/>
<evidence type="ECO:0000313" key="5">
    <source>
        <dbReference type="Proteomes" id="UP001153069"/>
    </source>
</evidence>